<dbReference type="OrthoDB" id="421038at2759"/>
<dbReference type="RefSeq" id="XP_019037615.1">
    <property type="nucleotide sequence ID" value="XM_019182103.1"/>
</dbReference>
<dbReference type="InterPro" id="IPR012946">
    <property type="entry name" value="X8"/>
</dbReference>
<keyword evidence="9 11" id="KW-0449">Lipoprotein</keyword>
<accession>A0A1E3NZC8</accession>
<evidence type="ECO:0000313" key="15">
    <source>
        <dbReference type="EMBL" id="ODQ58408.1"/>
    </source>
</evidence>
<dbReference type="GO" id="GO:0098552">
    <property type="term" value="C:side of membrane"/>
    <property type="evidence" value="ECO:0007669"/>
    <property type="project" value="UniProtKB-KW"/>
</dbReference>
<name>A0A1E3NZC8_WICAA</name>
<reference evidence="15 16" key="1">
    <citation type="journal article" date="2016" name="Proc. Natl. Acad. Sci. U.S.A.">
        <title>Comparative genomics of biotechnologically important yeasts.</title>
        <authorList>
            <person name="Riley R."/>
            <person name="Haridas S."/>
            <person name="Wolfe K.H."/>
            <person name="Lopes M.R."/>
            <person name="Hittinger C.T."/>
            <person name="Goeker M."/>
            <person name="Salamov A.A."/>
            <person name="Wisecaver J.H."/>
            <person name="Long T.M."/>
            <person name="Calvey C.H."/>
            <person name="Aerts A.L."/>
            <person name="Barry K.W."/>
            <person name="Choi C."/>
            <person name="Clum A."/>
            <person name="Coughlan A.Y."/>
            <person name="Deshpande S."/>
            <person name="Douglass A.P."/>
            <person name="Hanson S.J."/>
            <person name="Klenk H.-P."/>
            <person name="LaButti K.M."/>
            <person name="Lapidus A."/>
            <person name="Lindquist E.A."/>
            <person name="Lipzen A.M."/>
            <person name="Meier-Kolthoff J.P."/>
            <person name="Ohm R.A."/>
            <person name="Otillar R.P."/>
            <person name="Pangilinan J.L."/>
            <person name="Peng Y."/>
            <person name="Rokas A."/>
            <person name="Rosa C.A."/>
            <person name="Scheuner C."/>
            <person name="Sibirny A.A."/>
            <person name="Slot J.C."/>
            <person name="Stielow J.B."/>
            <person name="Sun H."/>
            <person name="Kurtzman C.P."/>
            <person name="Blackwell M."/>
            <person name="Grigoriev I.V."/>
            <person name="Jeffries T.W."/>
        </authorList>
    </citation>
    <scope>NUCLEOTIDE SEQUENCE [LARGE SCALE GENOMIC DNA]</scope>
    <source>
        <strain evidence="16">ATCC 58044 / CBS 1984 / NCYC 433 / NRRL Y-366-8</strain>
    </source>
</reference>
<keyword evidence="4 11" id="KW-0336">GPI-anchor</keyword>
<dbReference type="PANTHER" id="PTHR31468">
    <property type="entry name" value="1,3-BETA-GLUCANOSYLTRANSFERASE GAS1"/>
    <property type="match status" value="1"/>
</dbReference>
<sequence length="537" mass="57698">MSISSKFALANSDQGTSENIPSIEVVGNKFFYKGNGTQFYIKGVAYQQDTANSTDDSFVDPLADSDACKRDLPYLLELNTNVLRVYAVNTTVDHSDCMDMFAQHGIYIIADLSEPSTSINRDSPEWNLELYKRYTDVVDSLNNYTNVLGFFAGNEVTNNKTNSDASAFVKAAVRDTKAYIKEQGYRDIPVGYSSNDDSDTRIAIADYFSCGDDDEKADFYGINMYEWCGNSTFEKSGYEARTEEFKNLSIPIFFSEYGCNEVKPREFTDVATLYSDKMTDVWSGGIVYMYFQEDNDYGLVKVKGDDVSTLEDFNYLKSELASISPSSAKTSEVSATSLSCPSQANTWRAATELPPTPQEGVCSCLSESLSCVLSSKVEKEDFGDLYGTVCGEIDCSGITANGSSGHYGTYSYCDDETKLSFLLNEYYKQNGEKASACSFDGSASLNSGASTASSCSSVLSAASASQSQSGGSGGSSGSGSSGSSGSSSSGGSSSSSSGSRNSGSSAHVVRPSIDNAQLFFLTTTITFFFGGLGFVLL</sequence>
<dbReference type="GeneID" id="30199349"/>
<keyword evidence="13" id="KW-0812">Transmembrane</keyword>
<dbReference type="Pfam" id="PF03198">
    <property type="entry name" value="Glyco_hydro_72"/>
    <property type="match status" value="1"/>
</dbReference>
<evidence type="ECO:0000256" key="8">
    <source>
        <dbReference type="ARBA" id="ARBA00023180"/>
    </source>
</evidence>
<evidence type="ECO:0000256" key="7">
    <source>
        <dbReference type="ARBA" id="ARBA00023157"/>
    </source>
</evidence>
<protein>
    <recommendedName>
        <fullName evidence="11">1,3-beta-glucanosyltransferase</fullName>
        <ecNumber evidence="11">2.4.1.-</ecNumber>
    </recommendedName>
</protein>
<gene>
    <name evidence="15" type="ORF">WICANDRAFT_33672</name>
</gene>
<evidence type="ECO:0000256" key="5">
    <source>
        <dbReference type="ARBA" id="ARBA00022729"/>
    </source>
</evidence>
<feature type="transmembrane region" description="Helical" evidence="13">
    <location>
        <begin position="518"/>
        <end position="536"/>
    </location>
</feature>
<dbReference type="AlphaFoldDB" id="A0A1E3NZC8"/>
<dbReference type="GO" id="GO:0005886">
    <property type="term" value="C:plasma membrane"/>
    <property type="evidence" value="ECO:0007669"/>
    <property type="project" value="UniProtKB-SubCell"/>
</dbReference>
<dbReference type="SMART" id="SM00768">
    <property type="entry name" value="X8"/>
    <property type="match status" value="1"/>
</dbReference>
<dbReference type="GO" id="GO:0042124">
    <property type="term" value="F:1,3-beta-glucanosyltransferase activity"/>
    <property type="evidence" value="ECO:0007669"/>
    <property type="project" value="TreeGrafter"/>
</dbReference>
<evidence type="ECO:0000256" key="3">
    <source>
        <dbReference type="ARBA" id="ARBA00007528"/>
    </source>
</evidence>
<feature type="region of interest" description="Disordered" evidence="12">
    <location>
        <begin position="465"/>
        <end position="507"/>
    </location>
</feature>
<dbReference type="InterPro" id="IPR004886">
    <property type="entry name" value="Glucanosyltransferase"/>
</dbReference>
<keyword evidence="11" id="KW-0808">Transferase</keyword>
<feature type="compositionally biased region" description="Gly residues" evidence="12">
    <location>
        <begin position="470"/>
        <end position="482"/>
    </location>
</feature>
<dbReference type="SUPFAM" id="SSF51445">
    <property type="entry name" value="(Trans)glycosidases"/>
    <property type="match status" value="1"/>
</dbReference>
<evidence type="ECO:0000256" key="1">
    <source>
        <dbReference type="ARBA" id="ARBA00004196"/>
    </source>
</evidence>
<dbReference type="InterPro" id="IPR017853">
    <property type="entry name" value="GH"/>
</dbReference>
<feature type="compositionally biased region" description="Low complexity" evidence="12">
    <location>
        <begin position="483"/>
        <end position="506"/>
    </location>
</feature>
<evidence type="ECO:0000313" key="16">
    <source>
        <dbReference type="Proteomes" id="UP000094112"/>
    </source>
</evidence>
<evidence type="ECO:0000256" key="2">
    <source>
        <dbReference type="ARBA" id="ARBA00004589"/>
    </source>
</evidence>
<dbReference type="PANTHER" id="PTHR31468:SF2">
    <property type="entry name" value="1,3-BETA-GLUCANOSYLTRANSFERASE GAS1"/>
    <property type="match status" value="1"/>
</dbReference>
<keyword evidence="8" id="KW-0325">Glycoprotein</keyword>
<keyword evidence="5" id="KW-0732">Signal</keyword>
<dbReference type="GO" id="GO:0071970">
    <property type="term" value="P:fungal-type cell wall (1-&gt;3)-beta-D-glucan biosynthetic process"/>
    <property type="evidence" value="ECO:0007669"/>
    <property type="project" value="TreeGrafter"/>
</dbReference>
<evidence type="ECO:0000256" key="10">
    <source>
        <dbReference type="ARBA" id="ARBA00023316"/>
    </source>
</evidence>
<proteinExistence type="inferred from homology"/>
<comment type="function">
    <text evidence="11">Splits internally a 1,3-beta-glucan molecule and transfers the newly generated reducing end (the donor) to the non-reducing end of another 1,3-beta-glucan molecule (the acceptor) forming a 1,3-beta linkage, resulting in the elongation of 1,3-beta-glucan chains in the cell wall.</text>
</comment>
<dbReference type="Gene3D" id="3.20.20.80">
    <property type="entry name" value="Glycosidases"/>
    <property type="match status" value="1"/>
</dbReference>
<dbReference type="Proteomes" id="UP000094112">
    <property type="component" value="Unassembled WGS sequence"/>
</dbReference>
<dbReference type="STRING" id="683960.A0A1E3NZC8"/>
<evidence type="ECO:0000256" key="6">
    <source>
        <dbReference type="ARBA" id="ARBA00023136"/>
    </source>
</evidence>
<keyword evidence="13" id="KW-1133">Transmembrane helix</keyword>
<keyword evidence="7" id="KW-1015">Disulfide bond</keyword>
<evidence type="ECO:0000256" key="12">
    <source>
        <dbReference type="SAM" id="MobiDB-lite"/>
    </source>
</evidence>
<evidence type="ECO:0000256" key="11">
    <source>
        <dbReference type="RuleBase" id="RU361209"/>
    </source>
</evidence>
<dbReference type="Gene3D" id="1.20.58.1040">
    <property type="match status" value="1"/>
</dbReference>
<comment type="subcellular location">
    <subcellularLocation>
        <location evidence="1">Cell envelope</location>
    </subcellularLocation>
    <subcellularLocation>
        <location evidence="11">Cell membrane</location>
        <topology evidence="11">Lipid-anchor</topology>
        <topology evidence="11">GPI-anchor</topology>
    </subcellularLocation>
    <subcellularLocation>
        <location evidence="2">Membrane</location>
        <topology evidence="2">Lipid-anchor</topology>
        <topology evidence="2">GPI-anchor</topology>
    </subcellularLocation>
</comment>
<keyword evidence="16" id="KW-1185">Reference proteome</keyword>
<keyword evidence="6 11" id="KW-0472">Membrane</keyword>
<comment type="similarity">
    <text evidence="3 11">Belongs to the glycosyl hydrolase 72 family.</text>
</comment>
<evidence type="ECO:0000256" key="4">
    <source>
        <dbReference type="ARBA" id="ARBA00022622"/>
    </source>
</evidence>
<feature type="domain" description="X8" evidence="14">
    <location>
        <begin position="369"/>
        <end position="457"/>
    </location>
</feature>
<evidence type="ECO:0000259" key="14">
    <source>
        <dbReference type="SMART" id="SM00768"/>
    </source>
</evidence>
<dbReference type="EMBL" id="KV454212">
    <property type="protein sequence ID" value="ODQ58408.1"/>
    <property type="molecule type" value="Genomic_DNA"/>
</dbReference>
<organism evidence="15 16">
    <name type="scientific">Wickerhamomyces anomalus (strain ATCC 58044 / CBS 1984 / NCYC 433 / NRRL Y-366-8)</name>
    <name type="common">Yeast</name>
    <name type="synonym">Hansenula anomala</name>
    <dbReference type="NCBI Taxonomy" id="683960"/>
    <lineage>
        <taxon>Eukaryota</taxon>
        <taxon>Fungi</taxon>
        <taxon>Dikarya</taxon>
        <taxon>Ascomycota</taxon>
        <taxon>Saccharomycotina</taxon>
        <taxon>Saccharomycetes</taxon>
        <taxon>Phaffomycetales</taxon>
        <taxon>Wickerhamomycetaceae</taxon>
        <taxon>Wickerhamomyces</taxon>
    </lineage>
</organism>
<evidence type="ECO:0000256" key="9">
    <source>
        <dbReference type="ARBA" id="ARBA00023288"/>
    </source>
</evidence>
<dbReference type="GO" id="GO:0031505">
    <property type="term" value="P:fungal-type cell wall organization"/>
    <property type="evidence" value="ECO:0007669"/>
    <property type="project" value="TreeGrafter"/>
</dbReference>
<dbReference type="Pfam" id="PF07983">
    <property type="entry name" value="X8"/>
    <property type="match status" value="1"/>
</dbReference>
<dbReference type="EC" id="2.4.1.-" evidence="11"/>
<keyword evidence="10" id="KW-0961">Cell wall biogenesis/degradation</keyword>
<dbReference type="FunFam" id="3.20.20.80:FF:000038">
    <property type="entry name" value="1,3-beta-glucanosyltransferase"/>
    <property type="match status" value="1"/>
</dbReference>
<evidence type="ECO:0000256" key="13">
    <source>
        <dbReference type="SAM" id="Phobius"/>
    </source>
</evidence>